<evidence type="ECO:0000313" key="1">
    <source>
        <dbReference type="EMBL" id="QHT35904.1"/>
    </source>
</evidence>
<dbReference type="EMBL" id="MN739028">
    <property type="protein sequence ID" value="QHT35904.1"/>
    <property type="molecule type" value="Genomic_DNA"/>
</dbReference>
<proteinExistence type="predicted"/>
<protein>
    <submittedName>
        <fullName evidence="1">Uncharacterized protein</fullName>
    </submittedName>
</protein>
<name>A0A6C0F3U1_9ZZZZ</name>
<organism evidence="1">
    <name type="scientific">viral metagenome</name>
    <dbReference type="NCBI Taxonomy" id="1070528"/>
    <lineage>
        <taxon>unclassified sequences</taxon>
        <taxon>metagenomes</taxon>
        <taxon>organismal metagenomes</taxon>
    </lineage>
</organism>
<dbReference type="AlphaFoldDB" id="A0A6C0F3U1"/>
<accession>A0A6C0F3U1</accession>
<sequence>MALNEIQIQREPKMLSNRPSLTIDLPEDILSNIETIHHFKCYLTIENTRIRKKYYVPLKWSMDKFISSMKIHTRQDFGENLAHFKEIQFVIKQQQRNSCEKLDHVLTSDLIYYVNELHLKHVYIRGSI</sequence>
<reference evidence="1" key="1">
    <citation type="journal article" date="2020" name="Nature">
        <title>Giant virus diversity and host interactions through global metagenomics.</title>
        <authorList>
            <person name="Schulz F."/>
            <person name="Roux S."/>
            <person name="Paez-Espino D."/>
            <person name="Jungbluth S."/>
            <person name="Walsh D.A."/>
            <person name="Denef V.J."/>
            <person name="McMahon K.D."/>
            <person name="Konstantinidis K.T."/>
            <person name="Eloe-Fadrosh E.A."/>
            <person name="Kyrpides N.C."/>
            <person name="Woyke T."/>
        </authorList>
    </citation>
    <scope>NUCLEOTIDE SEQUENCE</scope>
    <source>
        <strain evidence="1">GVMAG-M-3300009182-46</strain>
    </source>
</reference>